<dbReference type="GO" id="GO:0008061">
    <property type="term" value="F:chitin binding"/>
    <property type="evidence" value="ECO:0007669"/>
    <property type="project" value="UniProtKB-KW"/>
</dbReference>
<evidence type="ECO:0000313" key="6">
    <source>
        <dbReference type="EMBL" id="KAK3333761.1"/>
    </source>
</evidence>
<name>A0AAE0IYP0_9PEZI</name>
<comment type="similarity">
    <text evidence="3">Belongs to the secreted LysM effector family.</text>
</comment>
<evidence type="ECO:0000256" key="1">
    <source>
        <dbReference type="ARBA" id="ARBA00022669"/>
    </source>
</evidence>
<sequence length="398" mass="42978">MPALYGISLAQFLLWNPAVSSDCLTNFWTTYAYCVSIDATKPSTTVSSRSSTVTGSLTILKSSTSSGSSTKSVVTTPANATYSIRAPVVRWNITTPTIGTTWPPVETQAGQPEGCNRWHLVSAGETCQMVINRYAMIANDLFTWNPELHNDCSGLYPDYWVCVEVRSTATPTGLTWSTEYTYTAPPKATAYVPETLTPADSSISPIPSQGPMPSGCQAYHLTGSGQTCRQLLEIYTYITEADFLAWNPVLNGNCGALWSGTYYCVANFENGNMPMPPTVTATPSPAPTGRVANCAMWYFSMSDGTCDLLVDMFMSFSVAEFIAWNPVVSSDCSGTEIGQWYCVGIPGTPTTRTGALPIIGPSGTATVSANSVSVFLGASRYQLQPRNRPLPRPRPRHQ</sequence>
<feature type="domain" description="LysM" evidence="5">
    <location>
        <begin position="218"/>
        <end position="265"/>
    </location>
</feature>
<keyword evidence="7" id="KW-1185">Reference proteome</keyword>
<dbReference type="EMBL" id="JAUEPO010000002">
    <property type="protein sequence ID" value="KAK3333761.1"/>
    <property type="molecule type" value="Genomic_DNA"/>
</dbReference>
<evidence type="ECO:0000259" key="5">
    <source>
        <dbReference type="PROSITE" id="PS51782"/>
    </source>
</evidence>
<dbReference type="PROSITE" id="PS51782">
    <property type="entry name" value="LYSM"/>
    <property type="match status" value="3"/>
</dbReference>
<feature type="domain" description="LysM" evidence="5">
    <location>
        <begin position="296"/>
        <end position="343"/>
    </location>
</feature>
<keyword evidence="4" id="KW-0732">Signal</keyword>
<evidence type="ECO:0000313" key="7">
    <source>
        <dbReference type="Proteomes" id="UP001286456"/>
    </source>
</evidence>
<reference evidence="6" key="1">
    <citation type="journal article" date="2023" name="Mol. Phylogenet. Evol.">
        <title>Genome-scale phylogeny and comparative genomics of the fungal order Sordariales.</title>
        <authorList>
            <person name="Hensen N."/>
            <person name="Bonometti L."/>
            <person name="Westerberg I."/>
            <person name="Brannstrom I.O."/>
            <person name="Guillou S."/>
            <person name="Cros-Aarteil S."/>
            <person name="Calhoun S."/>
            <person name="Haridas S."/>
            <person name="Kuo A."/>
            <person name="Mondo S."/>
            <person name="Pangilinan J."/>
            <person name="Riley R."/>
            <person name="LaButti K."/>
            <person name="Andreopoulos B."/>
            <person name="Lipzen A."/>
            <person name="Chen C."/>
            <person name="Yan M."/>
            <person name="Daum C."/>
            <person name="Ng V."/>
            <person name="Clum A."/>
            <person name="Steindorff A."/>
            <person name="Ohm R.A."/>
            <person name="Martin F."/>
            <person name="Silar P."/>
            <person name="Natvig D.O."/>
            <person name="Lalanne C."/>
            <person name="Gautier V."/>
            <person name="Ament-Velasquez S.L."/>
            <person name="Kruys A."/>
            <person name="Hutchinson M.I."/>
            <person name="Powell A.J."/>
            <person name="Barry K."/>
            <person name="Miller A.N."/>
            <person name="Grigoriev I.V."/>
            <person name="Debuchy R."/>
            <person name="Gladieux P."/>
            <person name="Hiltunen Thoren M."/>
            <person name="Johannesson H."/>
        </authorList>
    </citation>
    <scope>NUCLEOTIDE SEQUENCE</scope>
    <source>
        <strain evidence="6">SMH4131-1</strain>
    </source>
</reference>
<dbReference type="InterPro" id="IPR052210">
    <property type="entry name" value="LysM1-like"/>
</dbReference>
<feature type="chain" id="PRO_5042120315" description="LysM domain-containing protein" evidence="4">
    <location>
        <begin position="21"/>
        <end position="398"/>
    </location>
</feature>
<proteinExistence type="inferred from homology"/>
<feature type="signal peptide" evidence="4">
    <location>
        <begin position="1"/>
        <end position="20"/>
    </location>
</feature>
<keyword evidence="1" id="KW-0147">Chitin-binding</keyword>
<evidence type="ECO:0000256" key="4">
    <source>
        <dbReference type="SAM" id="SignalP"/>
    </source>
</evidence>
<reference evidence="6" key="2">
    <citation type="submission" date="2023-06" db="EMBL/GenBank/DDBJ databases">
        <authorList>
            <consortium name="Lawrence Berkeley National Laboratory"/>
            <person name="Haridas S."/>
            <person name="Hensen N."/>
            <person name="Bonometti L."/>
            <person name="Westerberg I."/>
            <person name="Brannstrom I.O."/>
            <person name="Guillou S."/>
            <person name="Cros-Aarteil S."/>
            <person name="Calhoun S."/>
            <person name="Kuo A."/>
            <person name="Mondo S."/>
            <person name="Pangilinan J."/>
            <person name="Riley R."/>
            <person name="Labutti K."/>
            <person name="Andreopoulos B."/>
            <person name="Lipzen A."/>
            <person name="Chen C."/>
            <person name="Yanf M."/>
            <person name="Daum C."/>
            <person name="Ng V."/>
            <person name="Clum A."/>
            <person name="Steindorff A."/>
            <person name="Ohm R."/>
            <person name="Martin F."/>
            <person name="Silar P."/>
            <person name="Natvig D."/>
            <person name="Lalanne C."/>
            <person name="Gautier V."/>
            <person name="Ament-Velasquez S.L."/>
            <person name="Kruys A."/>
            <person name="Hutchinson M.I."/>
            <person name="Powell A.J."/>
            <person name="Barry K."/>
            <person name="Miller A.N."/>
            <person name="Grigoriev I.V."/>
            <person name="Debuchy R."/>
            <person name="Gladieux P."/>
            <person name="Thoren M.H."/>
            <person name="Johannesson H."/>
        </authorList>
    </citation>
    <scope>NUCLEOTIDE SEQUENCE</scope>
    <source>
        <strain evidence="6">SMH4131-1</strain>
    </source>
</reference>
<keyword evidence="2" id="KW-0843">Virulence</keyword>
<protein>
    <recommendedName>
        <fullName evidence="5">LysM domain-containing protein</fullName>
    </recommendedName>
</protein>
<gene>
    <name evidence="6" type="ORF">B0T19DRAFT_135896</name>
</gene>
<dbReference type="PANTHER" id="PTHR34997">
    <property type="entry name" value="AM15"/>
    <property type="match status" value="1"/>
</dbReference>
<dbReference type="CDD" id="cd00118">
    <property type="entry name" value="LysM"/>
    <property type="match status" value="1"/>
</dbReference>
<accession>A0AAE0IYP0</accession>
<dbReference type="Gene3D" id="3.10.350.10">
    <property type="entry name" value="LysM domain"/>
    <property type="match status" value="4"/>
</dbReference>
<dbReference type="InterPro" id="IPR018392">
    <property type="entry name" value="LysM"/>
</dbReference>
<evidence type="ECO:0000256" key="2">
    <source>
        <dbReference type="ARBA" id="ARBA00023026"/>
    </source>
</evidence>
<evidence type="ECO:0000256" key="3">
    <source>
        <dbReference type="ARBA" id="ARBA00044955"/>
    </source>
</evidence>
<dbReference type="Proteomes" id="UP001286456">
    <property type="component" value="Unassembled WGS sequence"/>
</dbReference>
<comment type="caution">
    <text evidence="6">The sequence shown here is derived from an EMBL/GenBank/DDBJ whole genome shotgun (WGS) entry which is preliminary data.</text>
</comment>
<dbReference type="AlphaFoldDB" id="A0AAE0IYP0"/>
<dbReference type="PANTHER" id="PTHR34997:SF1">
    <property type="entry name" value="PEPTIDOGLYCAN-BINDING LYSIN DOMAIN"/>
    <property type="match status" value="1"/>
</dbReference>
<dbReference type="SUPFAM" id="SSF54106">
    <property type="entry name" value="LysM domain"/>
    <property type="match status" value="1"/>
</dbReference>
<dbReference type="InterPro" id="IPR036779">
    <property type="entry name" value="LysM_dom_sf"/>
</dbReference>
<organism evidence="6 7">
    <name type="scientific">Cercophora scortea</name>
    <dbReference type="NCBI Taxonomy" id="314031"/>
    <lineage>
        <taxon>Eukaryota</taxon>
        <taxon>Fungi</taxon>
        <taxon>Dikarya</taxon>
        <taxon>Ascomycota</taxon>
        <taxon>Pezizomycotina</taxon>
        <taxon>Sordariomycetes</taxon>
        <taxon>Sordariomycetidae</taxon>
        <taxon>Sordariales</taxon>
        <taxon>Lasiosphaeriaceae</taxon>
        <taxon>Cercophora</taxon>
    </lineage>
</organism>
<feature type="domain" description="LysM" evidence="5">
    <location>
        <begin position="117"/>
        <end position="163"/>
    </location>
</feature>